<dbReference type="Proteomes" id="UP000626697">
    <property type="component" value="Unassembled WGS sequence"/>
</dbReference>
<reference evidence="1 2" key="1">
    <citation type="submission" date="2020-08" db="EMBL/GenBank/DDBJ databases">
        <title>Genomic Encyclopedia of Type Strains, Phase IV (KMG-IV): sequencing the most valuable type-strain genomes for metagenomic binning, comparative biology and taxonomic classification.</title>
        <authorList>
            <person name="Goeker M."/>
        </authorList>
    </citation>
    <scope>NUCLEOTIDE SEQUENCE [LARGE SCALE GENOMIC DNA]</scope>
    <source>
        <strain evidence="1 2">DSM 105481</strain>
    </source>
</reference>
<evidence type="ECO:0000313" key="1">
    <source>
        <dbReference type="EMBL" id="MBA9027569.1"/>
    </source>
</evidence>
<proteinExistence type="predicted"/>
<sequence>MKPSKQSARTTGNQTPFLRKLNRYLHDPIRNETGIAPNNVRIGGVKVVRLG</sequence>
<evidence type="ECO:0000313" key="2">
    <source>
        <dbReference type="Proteomes" id="UP000626697"/>
    </source>
</evidence>
<protein>
    <submittedName>
        <fullName evidence="1">Uncharacterized protein</fullName>
    </submittedName>
</protein>
<dbReference type="EMBL" id="JACJHX010000008">
    <property type="protein sequence ID" value="MBA9027569.1"/>
    <property type="molecule type" value="Genomic_DNA"/>
</dbReference>
<accession>A0ABR6CRA8</accession>
<comment type="caution">
    <text evidence="1">The sequence shown here is derived from an EMBL/GenBank/DDBJ whole genome shotgun (WGS) entry which is preliminary data.</text>
</comment>
<organism evidence="1 2">
    <name type="scientific">Peribacillus huizhouensis</name>
    <dbReference type="NCBI Taxonomy" id="1501239"/>
    <lineage>
        <taxon>Bacteria</taxon>
        <taxon>Bacillati</taxon>
        <taxon>Bacillota</taxon>
        <taxon>Bacilli</taxon>
        <taxon>Bacillales</taxon>
        <taxon>Bacillaceae</taxon>
        <taxon>Peribacillus</taxon>
    </lineage>
</organism>
<gene>
    <name evidence="1" type="ORF">HNP81_002859</name>
</gene>
<keyword evidence="2" id="KW-1185">Reference proteome</keyword>
<name>A0ABR6CRA8_9BACI</name>